<protein>
    <submittedName>
        <fullName evidence="1">Uncharacterized protein</fullName>
    </submittedName>
</protein>
<name>A0A096H1D8_COMTE</name>
<accession>A0A096H1D8</accession>
<dbReference type="EMBL" id="AWOR01000026">
    <property type="protein sequence ID" value="KGH31240.1"/>
    <property type="molecule type" value="Genomic_DNA"/>
</dbReference>
<proteinExistence type="predicted"/>
<dbReference type="Proteomes" id="UP000029553">
    <property type="component" value="Unassembled WGS sequence"/>
</dbReference>
<organism evidence="1 2">
    <name type="scientific">Comamonas testosteroni</name>
    <name type="common">Pseudomonas testosteroni</name>
    <dbReference type="NCBI Taxonomy" id="285"/>
    <lineage>
        <taxon>Bacteria</taxon>
        <taxon>Pseudomonadati</taxon>
        <taxon>Pseudomonadota</taxon>
        <taxon>Betaproteobacteria</taxon>
        <taxon>Burkholderiales</taxon>
        <taxon>Comamonadaceae</taxon>
        <taxon>Comamonas</taxon>
    </lineage>
</organism>
<sequence>MFDVEILLWKALGAMSFRVPAMFSQDLARARLRAEKYTGRFFLRIGHEAI</sequence>
<evidence type="ECO:0000313" key="2">
    <source>
        <dbReference type="Proteomes" id="UP000029553"/>
    </source>
</evidence>
<gene>
    <name evidence="1" type="ORF">P353_06450</name>
</gene>
<evidence type="ECO:0000313" key="1">
    <source>
        <dbReference type="EMBL" id="KGH31240.1"/>
    </source>
</evidence>
<dbReference type="AlphaFoldDB" id="A0A096H1D8"/>
<reference evidence="1 2" key="1">
    <citation type="submission" date="2013-09" db="EMBL/GenBank/DDBJ databases">
        <title>High correlation between genotypes and phenotypes of environmental bacteria Comamonas testosteroni strains.</title>
        <authorList>
            <person name="Liu L."/>
            <person name="Zhu W."/>
            <person name="Xia X."/>
            <person name="Xu B."/>
            <person name="Luo M."/>
            <person name="Wang G."/>
        </authorList>
    </citation>
    <scope>NUCLEOTIDE SEQUENCE [LARGE SCALE GENOMIC DNA]</scope>
    <source>
        <strain evidence="1 2">JL40</strain>
    </source>
</reference>
<comment type="caution">
    <text evidence="1">The sequence shown here is derived from an EMBL/GenBank/DDBJ whole genome shotgun (WGS) entry which is preliminary data.</text>
</comment>